<dbReference type="PANTHER" id="PTHR28075">
    <property type="entry name" value="CHROMOSOME 16, WHOLE GENOME SHOTGUN SEQUENCE"/>
    <property type="match status" value="1"/>
</dbReference>
<protein>
    <submittedName>
        <fullName evidence="2">DUF1748-domain-containing protein</fullName>
    </submittedName>
</protein>
<dbReference type="AlphaFoldDB" id="A0A1E4RT80"/>
<feature type="chain" id="PRO_5009162465" evidence="1">
    <location>
        <begin position="20"/>
        <end position="73"/>
    </location>
</feature>
<dbReference type="GO" id="GO:0000266">
    <property type="term" value="P:mitochondrial fission"/>
    <property type="evidence" value="ECO:0007669"/>
    <property type="project" value="EnsemblFungi"/>
</dbReference>
<dbReference type="RefSeq" id="XP_020079537.1">
    <property type="nucleotide sequence ID" value="XM_020220680.1"/>
</dbReference>
<reference evidence="3" key="1">
    <citation type="submission" date="2016-05" db="EMBL/GenBank/DDBJ databases">
        <title>Comparative genomics of biotechnologically important yeasts.</title>
        <authorList>
            <consortium name="DOE Joint Genome Institute"/>
            <person name="Riley R."/>
            <person name="Haridas S."/>
            <person name="Wolfe K.H."/>
            <person name="Lopes M.R."/>
            <person name="Hittinger C.T."/>
            <person name="Goker M."/>
            <person name="Salamov A."/>
            <person name="Wisecaver J."/>
            <person name="Long T.M."/>
            <person name="Aerts A.L."/>
            <person name="Barry K."/>
            <person name="Choi C."/>
            <person name="Clum A."/>
            <person name="Coughlan A.Y."/>
            <person name="Deshpande S."/>
            <person name="Douglass A.P."/>
            <person name="Hanson S.J."/>
            <person name="Klenk H.-P."/>
            <person name="Labutti K."/>
            <person name="Lapidus A."/>
            <person name="Lindquist E."/>
            <person name="Lipzen A."/>
            <person name="Meier-Kolthoff J.P."/>
            <person name="Ohm R.A."/>
            <person name="Otillar R.P."/>
            <person name="Pangilinan J."/>
            <person name="Peng Y."/>
            <person name="Rokas A."/>
            <person name="Rosa C.A."/>
            <person name="Scheuner C."/>
            <person name="Sibirny A.A."/>
            <person name="Slot J.C."/>
            <person name="Stielow J.B."/>
            <person name="Sun H."/>
            <person name="Kurtzman C.P."/>
            <person name="Blackwell M."/>
            <person name="Grigoriev I.V."/>
            <person name="Jeffries T.W."/>
        </authorList>
    </citation>
    <scope>NUCLEOTIDE SEQUENCE [LARGE SCALE GENOMIC DNA]</scope>
    <source>
        <strain evidence="3">NRRL Y-1933</strain>
    </source>
</reference>
<name>A0A1E4RT80_9ASCO</name>
<dbReference type="Proteomes" id="UP000095085">
    <property type="component" value="Unassembled WGS sequence"/>
</dbReference>
<dbReference type="GO" id="GO:0000423">
    <property type="term" value="P:mitophagy"/>
    <property type="evidence" value="ECO:0007669"/>
    <property type="project" value="EnsemblFungi"/>
</dbReference>
<dbReference type="OrthoDB" id="16824at2759"/>
<proteinExistence type="predicted"/>
<dbReference type="Pfam" id="PF08520">
    <property type="entry name" value="Mitofissin"/>
    <property type="match status" value="1"/>
</dbReference>
<dbReference type="GO" id="GO:0008289">
    <property type="term" value="F:lipid binding"/>
    <property type="evidence" value="ECO:0007669"/>
    <property type="project" value="EnsemblFungi"/>
</dbReference>
<evidence type="ECO:0000313" key="3">
    <source>
        <dbReference type="Proteomes" id="UP000095085"/>
    </source>
</evidence>
<dbReference type="STRING" id="984485.A0A1E4RT80"/>
<organism evidence="2 3">
    <name type="scientific">Hyphopichia burtonii NRRL Y-1933</name>
    <dbReference type="NCBI Taxonomy" id="984485"/>
    <lineage>
        <taxon>Eukaryota</taxon>
        <taxon>Fungi</taxon>
        <taxon>Dikarya</taxon>
        <taxon>Ascomycota</taxon>
        <taxon>Saccharomycotina</taxon>
        <taxon>Pichiomycetes</taxon>
        <taxon>Debaryomycetaceae</taxon>
        <taxon>Hyphopichia</taxon>
    </lineage>
</organism>
<keyword evidence="3" id="KW-1185">Reference proteome</keyword>
<dbReference type="GO" id="GO:0005758">
    <property type="term" value="C:mitochondrial intermembrane space"/>
    <property type="evidence" value="ECO:0007669"/>
    <property type="project" value="EnsemblFungi"/>
</dbReference>
<gene>
    <name evidence="2" type="ORF">HYPBUDRAFT_151781</name>
</gene>
<dbReference type="EMBL" id="KV454538">
    <property type="protein sequence ID" value="ODV70470.1"/>
    <property type="molecule type" value="Genomic_DNA"/>
</dbReference>
<feature type="signal peptide" evidence="1">
    <location>
        <begin position="1"/>
        <end position="19"/>
    </location>
</feature>
<dbReference type="PANTHER" id="PTHR28075:SF1">
    <property type="entry name" value="DUF1748-DOMAIN-CONTAINING PROTEIN"/>
    <property type="match status" value="1"/>
</dbReference>
<keyword evidence="1" id="KW-0732">Signal</keyword>
<accession>A0A1E4RT80</accession>
<sequence length="73" mass="8078">MGKIGRIAHITADLALVSAFLAGVKRNTGLTPNVDSIKSDDFKYYATKYLDIGESIFDYSAAYFGGSEYFKRK</sequence>
<evidence type="ECO:0000313" key="2">
    <source>
        <dbReference type="EMBL" id="ODV70470.1"/>
    </source>
</evidence>
<dbReference type="InterPro" id="IPR013726">
    <property type="entry name" value="Mitofissin"/>
</dbReference>
<evidence type="ECO:0000256" key="1">
    <source>
        <dbReference type="SAM" id="SignalP"/>
    </source>
</evidence>
<dbReference type="GeneID" id="30995230"/>